<proteinExistence type="inferred from homology"/>
<dbReference type="InterPro" id="IPR046531">
    <property type="entry name" value="DUF6596"/>
</dbReference>
<keyword evidence="3" id="KW-0731">Sigma factor</keyword>
<evidence type="ECO:0000256" key="1">
    <source>
        <dbReference type="ARBA" id="ARBA00010641"/>
    </source>
</evidence>
<protein>
    <submittedName>
        <fullName evidence="9">RNA polymerase sigma factor</fullName>
    </submittedName>
</protein>
<evidence type="ECO:0000256" key="5">
    <source>
        <dbReference type="SAM" id="MobiDB-lite"/>
    </source>
</evidence>
<dbReference type="InterPro" id="IPR013325">
    <property type="entry name" value="RNA_pol_sigma_r2"/>
</dbReference>
<organism evidence="9 10">
    <name type="scientific">Streptomyces flavovirens</name>
    <dbReference type="NCBI Taxonomy" id="52258"/>
    <lineage>
        <taxon>Bacteria</taxon>
        <taxon>Bacillati</taxon>
        <taxon>Actinomycetota</taxon>
        <taxon>Actinomycetes</taxon>
        <taxon>Kitasatosporales</taxon>
        <taxon>Streptomycetaceae</taxon>
        <taxon>Streptomyces</taxon>
    </lineage>
</organism>
<dbReference type="Gene3D" id="1.10.10.10">
    <property type="entry name" value="Winged helix-like DNA-binding domain superfamily/Winged helix DNA-binding domain"/>
    <property type="match status" value="1"/>
</dbReference>
<evidence type="ECO:0000259" key="8">
    <source>
        <dbReference type="Pfam" id="PF20239"/>
    </source>
</evidence>
<dbReference type="SUPFAM" id="SSF88659">
    <property type="entry name" value="Sigma3 and sigma4 domains of RNA polymerase sigma factors"/>
    <property type="match status" value="1"/>
</dbReference>
<sequence length="448" mass="48486">MSVDRSAEDLLRELAPQVLGALVRRYGLFDACEDAVQESLVAATLQWPREGTPDNPRGWLVTVASRRLVDHVRSEQARRRREDRIALATPQSELLSRAADAASDADRDDSLALLFLCCHPALSSPSRIALTLRAVGGLTTAQIAAAFLVPEPTMAQRISRAKQTVRGSGTPLGMPDTADHAARLAEVLHVLYLIFNEGYATTDGDDLTAPALSGEAIRLARLLHRLLPRDGEVAGLLALMLLTEARRPARTGPAGDLVPLAEQDRRLWDGRLVDEGTDLLTEALPRGQVGPYQLQAAVAAVHDEAEHVEATDWPQILALYGLLEQAAPNPMVTLNRAVAVAMVHGPAAGLELLATLEDDRRMARHHRLLATRAHLLEMDGRHADAAECYRAAARRATGAPERRHLTARAARLAPARADAPERQTGDLHHVLGRPPTTLEQALTTVLGV</sequence>
<dbReference type="InterPro" id="IPR013324">
    <property type="entry name" value="RNA_pol_sigma_r3/r4-like"/>
</dbReference>
<keyword evidence="4" id="KW-0804">Transcription</keyword>
<dbReference type="SUPFAM" id="SSF88946">
    <property type="entry name" value="Sigma2 domain of RNA polymerase sigma factors"/>
    <property type="match status" value="1"/>
</dbReference>
<accession>A0ABV8MY77</accession>
<dbReference type="RefSeq" id="WP_307817238.1">
    <property type="nucleotide sequence ID" value="NZ_BAAAYA010000010.1"/>
</dbReference>
<dbReference type="PANTHER" id="PTHR47756:SF2">
    <property type="entry name" value="BLL6612 PROTEIN"/>
    <property type="match status" value="1"/>
</dbReference>
<dbReference type="EMBL" id="JBHSCF010000008">
    <property type="protein sequence ID" value="MFC4186037.1"/>
    <property type="molecule type" value="Genomic_DNA"/>
</dbReference>
<feature type="domain" description="RNA polymerase sigma-70 region 2" evidence="6">
    <location>
        <begin position="10"/>
        <end position="76"/>
    </location>
</feature>
<feature type="compositionally biased region" description="Basic and acidic residues" evidence="5">
    <location>
        <begin position="418"/>
        <end position="429"/>
    </location>
</feature>
<dbReference type="Pfam" id="PF20239">
    <property type="entry name" value="DUF6596"/>
    <property type="match status" value="1"/>
</dbReference>
<dbReference type="InterPro" id="IPR007627">
    <property type="entry name" value="RNA_pol_sigma70_r2"/>
</dbReference>
<evidence type="ECO:0000256" key="3">
    <source>
        <dbReference type="ARBA" id="ARBA00023082"/>
    </source>
</evidence>
<evidence type="ECO:0000313" key="9">
    <source>
        <dbReference type="EMBL" id="MFC4186037.1"/>
    </source>
</evidence>
<reference evidence="10" key="1">
    <citation type="journal article" date="2019" name="Int. J. Syst. Evol. Microbiol.">
        <title>The Global Catalogue of Microorganisms (GCM) 10K type strain sequencing project: providing services to taxonomists for standard genome sequencing and annotation.</title>
        <authorList>
            <consortium name="The Broad Institute Genomics Platform"/>
            <consortium name="The Broad Institute Genome Sequencing Center for Infectious Disease"/>
            <person name="Wu L."/>
            <person name="Ma J."/>
        </authorList>
    </citation>
    <scope>NUCLEOTIDE SEQUENCE [LARGE SCALE GENOMIC DNA]</scope>
    <source>
        <strain evidence="10">CCM 3243</strain>
    </source>
</reference>
<dbReference type="InterPro" id="IPR036388">
    <property type="entry name" value="WH-like_DNA-bd_sf"/>
</dbReference>
<dbReference type="Pfam" id="PF08281">
    <property type="entry name" value="Sigma70_r4_2"/>
    <property type="match status" value="1"/>
</dbReference>
<evidence type="ECO:0000313" key="10">
    <source>
        <dbReference type="Proteomes" id="UP001595871"/>
    </source>
</evidence>
<name>A0ABV8MY77_9ACTN</name>
<feature type="domain" description="RNA polymerase sigma factor 70 region 4 type 2" evidence="7">
    <location>
        <begin position="114"/>
        <end position="164"/>
    </location>
</feature>
<comment type="caution">
    <text evidence="9">The sequence shown here is derived from an EMBL/GenBank/DDBJ whole genome shotgun (WGS) entry which is preliminary data.</text>
</comment>
<dbReference type="Pfam" id="PF04542">
    <property type="entry name" value="Sigma70_r2"/>
    <property type="match status" value="1"/>
</dbReference>
<dbReference type="PANTHER" id="PTHR47756">
    <property type="entry name" value="BLL6612 PROTEIN-RELATED"/>
    <property type="match status" value="1"/>
</dbReference>
<keyword evidence="10" id="KW-1185">Reference proteome</keyword>
<dbReference type="Proteomes" id="UP001595871">
    <property type="component" value="Unassembled WGS sequence"/>
</dbReference>
<evidence type="ECO:0000259" key="7">
    <source>
        <dbReference type="Pfam" id="PF08281"/>
    </source>
</evidence>
<feature type="domain" description="DUF6596" evidence="8">
    <location>
        <begin position="183"/>
        <end position="283"/>
    </location>
</feature>
<gene>
    <name evidence="9" type="ORF">ACFO3R_06510</name>
</gene>
<feature type="region of interest" description="Disordered" evidence="5">
    <location>
        <begin position="411"/>
        <end position="435"/>
    </location>
</feature>
<comment type="similarity">
    <text evidence="1">Belongs to the sigma-70 factor family. ECF subfamily.</text>
</comment>
<dbReference type="Gene3D" id="1.10.1740.10">
    <property type="match status" value="1"/>
</dbReference>
<evidence type="ECO:0000256" key="4">
    <source>
        <dbReference type="ARBA" id="ARBA00023163"/>
    </source>
</evidence>
<keyword evidence="2" id="KW-0805">Transcription regulation</keyword>
<evidence type="ECO:0000256" key="2">
    <source>
        <dbReference type="ARBA" id="ARBA00023015"/>
    </source>
</evidence>
<dbReference type="InterPro" id="IPR013249">
    <property type="entry name" value="RNA_pol_sigma70_r4_t2"/>
</dbReference>
<evidence type="ECO:0000259" key="6">
    <source>
        <dbReference type="Pfam" id="PF04542"/>
    </source>
</evidence>